<feature type="compositionally biased region" description="Pro residues" evidence="1">
    <location>
        <begin position="205"/>
        <end position="215"/>
    </location>
</feature>
<organism evidence="2 3">
    <name type="scientific">Coprinopsis cinerea (strain Okayama-7 / 130 / ATCC MYA-4618 / FGSC 9003)</name>
    <name type="common">Inky cap fungus</name>
    <name type="synonym">Hormographiella aspergillata</name>
    <dbReference type="NCBI Taxonomy" id="240176"/>
    <lineage>
        <taxon>Eukaryota</taxon>
        <taxon>Fungi</taxon>
        <taxon>Dikarya</taxon>
        <taxon>Basidiomycota</taxon>
        <taxon>Agaricomycotina</taxon>
        <taxon>Agaricomycetes</taxon>
        <taxon>Agaricomycetidae</taxon>
        <taxon>Agaricales</taxon>
        <taxon>Agaricineae</taxon>
        <taxon>Psathyrellaceae</taxon>
        <taxon>Coprinopsis</taxon>
    </lineage>
</organism>
<feature type="compositionally biased region" description="Low complexity" evidence="1">
    <location>
        <begin position="420"/>
        <end position="445"/>
    </location>
</feature>
<feature type="compositionally biased region" description="Polar residues" evidence="1">
    <location>
        <begin position="112"/>
        <end position="121"/>
    </location>
</feature>
<feature type="region of interest" description="Disordered" evidence="1">
    <location>
        <begin position="283"/>
        <end position="314"/>
    </location>
</feature>
<evidence type="ECO:0000313" key="2">
    <source>
        <dbReference type="EMBL" id="EAU83565.1"/>
    </source>
</evidence>
<dbReference type="EMBL" id="AACS02000013">
    <property type="protein sequence ID" value="EAU83565.1"/>
    <property type="molecule type" value="Genomic_DNA"/>
</dbReference>
<gene>
    <name evidence="2" type="ORF">CC1G_07938</name>
</gene>
<dbReference type="GeneID" id="6014777"/>
<feature type="region of interest" description="Disordered" evidence="1">
    <location>
        <begin position="383"/>
        <end position="446"/>
    </location>
</feature>
<feature type="compositionally biased region" description="Polar residues" evidence="1">
    <location>
        <begin position="242"/>
        <end position="261"/>
    </location>
</feature>
<dbReference type="Proteomes" id="UP000001861">
    <property type="component" value="Unassembled WGS sequence"/>
</dbReference>
<evidence type="ECO:0000256" key="1">
    <source>
        <dbReference type="SAM" id="MobiDB-lite"/>
    </source>
</evidence>
<accession>A8P1Y1</accession>
<sequence>MDLSTNQALQLGADGYLYLTPPPSSSLPAPKPLSIEGTTEWIGNYDSLTHGASGQQYITPYQPLSGPVPGTHRRDTSSHSNSNQVHPRNALQLQCYPSLEPISPHNPLKRLPTSQHPSSSTKTKRQRQAVLANPSPIQSRSSTPASAQFSPADLHLVNLPPVPATPRCRTKRLKRSASVQPALRSPPPPHEPSPVLPRSHRDIFPPTPQSEPIPTLPLSSSSTPRPRVVRPLPAGRRVAPANTGNIGRTNTAGPSTSQLLNVDPSEITNEELSQYIHTTLKEHMPSTNTNMPNTNPSTSSSSHPQQQQAHQLQQQAQLDHFLATCLMYDPSAEWRQSGAQVDYTEFDSCFEPWPESVRPSRENRVGEGFLEVGREMRRRLVGGSGGGARGGAGAGAGAASARAGRGRGTAVRGGRRGGTRRPATLQPGTLQPPTLQPGTGTLQPPTLQPRPPALTVAIPGGGPGPASTGTMRPPTAAGRVLAVQTVAEARADEVVKCSSGIVLPRLYNQ</sequence>
<dbReference type="AlphaFoldDB" id="A8P1Y1"/>
<evidence type="ECO:0000313" key="3">
    <source>
        <dbReference type="Proteomes" id="UP000001861"/>
    </source>
</evidence>
<keyword evidence="3" id="KW-1185">Reference proteome</keyword>
<dbReference type="KEGG" id="cci:CC1G_07938"/>
<feature type="compositionally biased region" description="Low complexity" evidence="1">
    <location>
        <begin position="285"/>
        <end position="314"/>
    </location>
</feature>
<comment type="caution">
    <text evidence="2">The sequence shown here is derived from an EMBL/GenBank/DDBJ whole genome shotgun (WGS) entry which is preliminary data.</text>
</comment>
<reference evidence="2 3" key="1">
    <citation type="journal article" date="2010" name="Proc. Natl. Acad. Sci. U.S.A.">
        <title>Insights into evolution of multicellular fungi from the assembled chromosomes of the mushroom Coprinopsis cinerea (Coprinus cinereus).</title>
        <authorList>
            <person name="Stajich J.E."/>
            <person name="Wilke S.K."/>
            <person name="Ahren D."/>
            <person name="Au C.H."/>
            <person name="Birren B.W."/>
            <person name="Borodovsky M."/>
            <person name="Burns C."/>
            <person name="Canback B."/>
            <person name="Casselton L.A."/>
            <person name="Cheng C.K."/>
            <person name="Deng J."/>
            <person name="Dietrich F.S."/>
            <person name="Fargo D.C."/>
            <person name="Farman M.L."/>
            <person name="Gathman A.C."/>
            <person name="Goldberg J."/>
            <person name="Guigo R."/>
            <person name="Hoegger P.J."/>
            <person name="Hooker J.B."/>
            <person name="Huggins A."/>
            <person name="James T.Y."/>
            <person name="Kamada T."/>
            <person name="Kilaru S."/>
            <person name="Kodira C."/>
            <person name="Kues U."/>
            <person name="Kupfer D."/>
            <person name="Kwan H.S."/>
            <person name="Lomsadze A."/>
            <person name="Li W."/>
            <person name="Lilly W.W."/>
            <person name="Ma L.J."/>
            <person name="Mackey A.J."/>
            <person name="Manning G."/>
            <person name="Martin F."/>
            <person name="Muraguchi H."/>
            <person name="Natvig D.O."/>
            <person name="Palmerini H."/>
            <person name="Ramesh M.A."/>
            <person name="Rehmeyer C.J."/>
            <person name="Roe B.A."/>
            <person name="Shenoy N."/>
            <person name="Stanke M."/>
            <person name="Ter-Hovhannisyan V."/>
            <person name="Tunlid A."/>
            <person name="Velagapudi R."/>
            <person name="Vision T.J."/>
            <person name="Zeng Q."/>
            <person name="Zolan M.E."/>
            <person name="Pukkila P.J."/>
        </authorList>
    </citation>
    <scope>NUCLEOTIDE SEQUENCE [LARGE SCALE GENOMIC DNA]</scope>
    <source>
        <strain evidence="3">Okayama-7 / 130 / ATCC MYA-4618 / FGSC 9003</strain>
    </source>
</reference>
<feature type="compositionally biased region" description="Polar residues" evidence="1">
    <location>
        <begin position="135"/>
        <end position="149"/>
    </location>
</feature>
<feature type="compositionally biased region" description="Pro residues" evidence="1">
    <location>
        <begin position="184"/>
        <end position="195"/>
    </location>
</feature>
<feature type="compositionally biased region" description="Low complexity" evidence="1">
    <location>
        <begin position="397"/>
        <end position="412"/>
    </location>
</feature>
<feature type="compositionally biased region" description="Gly residues" evidence="1">
    <location>
        <begin position="383"/>
        <end position="396"/>
    </location>
</feature>
<dbReference type="VEuPathDB" id="FungiDB:CC1G_07938"/>
<name>A8P1Y1_COPC7</name>
<dbReference type="RefSeq" id="XP_001838197.1">
    <property type="nucleotide sequence ID" value="XM_001838145.1"/>
</dbReference>
<dbReference type="OMA" id="MANTMIY"/>
<feature type="region of interest" description="Disordered" evidence="1">
    <location>
        <begin position="53"/>
        <end position="261"/>
    </location>
</feature>
<dbReference type="InParanoid" id="A8P1Y1"/>
<protein>
    <submittedName>
        <fullName evidence="2">Uncharacterized protein</fullName>
    </submittedName>
</protein>
<feature type="compositionally biased region" description="Low complexity" evidence="1">
    <location>
        <begin position="216"/>
        <end position="241"/>
    </location>
</feature>
<proteinExistence type="predicted"/>